<dbReference type="EMBL" id="JAKNSF020000008">
    <property type="protein sequence ID" value="KAK7737264.1"/>
    <property type="molecule type" value="Genomic_DNA"/>
</dbReference>
<protein>
    <submittedName>
        <fullName evidence="2">Uncharacterized protein</fullName>
    </submittedName>
</protein>
<feature type="region of interest" description="Disordered" evidence="1">
    <location>
        <begin position="1"/>
        <end position="41"/>
    </location>
</feature>
<organism evidence="2 3">
    <name type="scientific">Diaporthe eres</name>
    <name type="common">Phomopsis oblonga</name>
    <dbReference type="NCBI Taxonomy" id="83184"/>
    <lineage>
        <taxon>Eukaryota</taxon>
        <taxon>Fungi</taxon>
        <taxon>Dikarya</taxon>
        <taxon>Ascomycota</taxon>
        <taxon>Pezizomycotina</taxon>
        <taxon>Sordariomycetes</taxon>
        <taxon>Sordariomycetidae</taxon>
        <taxon>Diaporthales</taxon>
        <taxon>Diaporthaceae</taxon>
        <taxon>Diaporthe</taxon>
        <taxon>Diaporthe eres species complex</taxon>
    </lineage>
</organism>
<gene>
    <name evidence="2" type="ORF">SLS63_003055</name>
</gene>
<evidence type="ECO:0000313" key="2">
    <source>
        <dbReference type="EMBL" id="KAK7737264.1"/>
    </source>
</evidence>
<name>A0ABR1PIH3_DIAER</name>
<proteinExistence type="predicted"/>
<dbReference type="Proteomes" id="UP001430848">
    <property type="component" value="Unassembled WGS sequence"/>
</dbReference>
<sequence length="161" mass="17228">MGRSESSYNVGGSQYGGASSRGYGTDDESSEDEATLCGSDIPWQKAPNLGVEADLTGVETKSTNNYKPDPDAMEDFLEDIKRNLAEIKHDVITTGGTHPKIPVWLGAIKLCLNEFQGHFAALESIFPACKATSQQYAPGAISTPALAGLAIDRRYTARLNS</sequence>
<keyword evidence="3" id="KW-1185">Reference proteome</keyword>
<evidence type="ECO:0000256" key="1">
    <source>
        <dbReference type="SAM" id="MobiDB-lite"/>
    </source>
</evidence>
<feature type="compositionally biased region" description="Polar residues" evidence="1">
    <location>
        <begin position="1"/>
        <end position="12"/>
    </location>
</feature>
<accession>A0ABR1PIH3</accession>
<comment type="caution">
    <text evidence="2">The sequence shown here is derived from an EMBL/GenBank/DDBJ whole genome shotgun (WGS) entry which is preliminary data.</text>
</comment>
<reference evidence="2 3" key="1">
    <citation type="submission" date="2024-02" db="EMBL/GenBank/DDBJ databases">
        <title>De novo assembly and annotation of 12 fungi associated with fruit tree decline syndrome in Ontario, Canada.</title>
        <authorList>
            <person name="Sulman M."/>
            <person name="Ellouze W."/>
            <person name="Ilyukhin E."/>
        </authorList>
    </citation>
    <scope>NUCLEOTIDE SEQUENCE [LARGE SCALE GENOMIC DNA]</scope>
    <source>
        <strain evidence="2 3">M169</strain>
    </source>
</reference>
<feature type="compositionally biased region" description="Acidic residues" evidence="1">
    <location>
        <begin position="25"/>
        <end position="34"/>
    </location>
</feature>
<evidence type="ECO:0000313" key="3">
    <source>
        <dbReference type="Proteomes" id="UP001430848"/>
    </source>
</evidence>